<name>A0A093CCP1_TAUER</name>
<evidence type="ECO:0000313" key="2">
    <source>
        <dbReference type="Proteomes" id="UP000053661"/>
    </source>
</evidence>
<sequence>NGLKLRQGKFRLDIRKNFFTERVVKYWNRLPREVVESPSLEVFKIHVDLVLSNMV</sequence>
<dbReference type="Proteomes" id="UP000053661">
    <property type="component" value="Unassembled WGS sequence"/>
</dbReference>
<proteinExistence type="predicted"/>
<feature type="non-terminal residue" evidence="1">
    <location>
        <position position="55"/>
    </location>
</feature>
<accession>A0A093CCP1</accession>
<reference evidence="1 2" key="1">
    <citation type="submission" date="2014-04" db="EMBL/GenBank/DDBJ databases">
        <title>Genome evolution of avian class.</title>
        <authorList>
            <person name="Zhang G."/>
            <person name="Li C."/>
        </authorList>
    </citation>
    <scope>NUCLEOTIDE SEQUENCE [LARGE SCALE GENOMIC DNA]</scope>
    <source>
        <strain evidence="1">BGI_N340</strain>
    </source>
</reference>
<dbReference type="EMBL" id="KL460080">
    <property type="protein sequence ID" value="KFV12173.1"/>
    <property type="molecule type" value="Genomic_DNA"/>
</dbReference>
<evidence type="ECO:0000313" key="1">
    <source>
        <dbReference type="EMBL" id="KFV12173.1"/>
    </source>
</evidence>
<organism evidence="1 2">
    <name type="scientific">Tauraco erythrolophus</name>
    <name type="common">Red-crested turaco</name>
    <dbReference type="NCBI Taxonomy" id="121530"/>
    <lineage>
        <taxon>Eukaryota</taxon>
        <taxon>Metazoa</taxon>
        <taxon>Chordata</taxon>
        <taxon>Craniata</taxon>
        <taxon>Vertebrata</taxon>
        <taxon>Euteleostomi</taxon>
        <taxon>Archelosauria</taxon>
        <taxon>Archosauria</taxon>
        <taxon>Dinosauria</taxon>
        <taxon>Saurischia</taxon>
        <taxon>Theropoda</taxon>
        <taxon>Coelurosauria</taxon>
        <taxon>Aves</taxon>
        <taxon>Neognathae</taxon>
        <taxon>Neoaves</taxon>
        <taxon>Otidimorphae</taxon>
        <taxon>Musophagiformes</taxon>
        <taxon>Musophagidae</taxon>
        <taxon>Tauraco</taxon>
    </lineage>
</organism>
<keyword evidence="2" id="KW-1185">Reference proteome</keyword>
<feature type="non-terminal residue" evidence="1">
    <location>
        <position position="1"/>
    </location>
</feature>
<gene>
    <name evidence="1" type="ORF">N340_03502</name>
</gene>
<protein>
    <recommendedName>
        <fullName evidence="3">Nidogen G2 beta-barrel domain-containing protein</fullName>
    </recommendedName>
</protein>
<evidence type="ECO:0008006" key="3">
    <source>
        <dbReference type="Google" id="ProtNLM"/>
    </source>
</evidence>
<dbReference type="AlphaFoldDB" id="A0A093CCP1"/>